<dbReference type="OrthoDB" id="9812295at2"/>
<dbReference type="GO" id="GO:0005829">
    <property type="term" value="C:cytosol"/>
    <property type="evidence" value="ECO:0007669"/>
    <property type="project" value="TreeGrafter"/>
</dbReference>
<dbReference type="PANTHER" id="PTHR30543:SF21">
    <property type="entry name" value="NAD(P)H-DEPENDENT FMN REDUCTASE LOT6"/>
    <property type="match status" value="1"/>
</dbReference>
<keyword evidence="3" id="KW-1185">Reference proteome</keyword>
<reference evidence="3" key="1">
    <citation type="submission" date="2016-10" db="EMBL/GenBank/DDBJ databases">
        <authorList>
            <person name="Varghese N."/>
            <person name="Submissions S."/>
        </authorList>
    </citation>
    <scope>NUCLEOTIDE SEQUENCE [LARGE SCALE GENOMIC DNA]</scope>
    <source>
        <strain evidence="3">DSM 27839</strain>
    </source>
</reference>
<feature type="domain" description="NADPH-dependent FMN reductase-like" evidence="1">
    <location>
        <begin position="6"/>
        <end position="132"/>
    </location>
</feature>
<proteinExistence type="predicted"/>
<dbReference type="RefSeq" id="WP_074737716.1">
    <property type="nucleotide sequence ID" value="NZ_FNNP01000006.1"/>
</dbReference>
<dbReference type="AlphaFoldDB" id="A0A1H3C586"/>
<dbReference type="InterPro" id="IPR005025">
    <property type="entry name" value="FMN_Rdtase-like_dom"/>
</dbReference>
<sequence>MSEPILLGISGSLRREATNRKLLREAARLFEPETFIEADLNLPLYDGDLETGAGIPDAVQLLADQIAQADAIIISTPEYNKGPSGVLKNALDWVSRTTGHPWMDKPVAVMSATGGRAGGERAQMILRSFMVPFQPRILQGPEIHLADSSNEFDADGRLSSDRYENTLRRLMQKLRAEAGS</sequence>
<dbReference type="InterPro" id="IPR029039">
    <property type="entry name" value="Flavoprotein-like_sf"/>
</dbReference>
<evidence type="ECO:0000313" key="3">
    <source>
        <dbReference type="Proteomes" id="UP000183400"/>
    </source>
</evidence>
<dbReference type="GO" id="GO:0016491">
    <property type="term" value="F:oxidoreductase activity"/>
    <property type="evidence" value="ECO:0007669"/>
    <property type="project" value="InterPro"/>
</dbReference>
<dbReference type="PANTHER" id="PTHR30543">
    <property type="entry name" value="CHROMATE REDUCTASE"/>
    <property type="match status" value="1"/>
</dbReference>
<dbReference type="Pfam" id="PF03358">
    <property type="entry name" value="FMN_red"/>
    <property type="match status" value="1"/>
</dbReference>
<dbReference type="Gene3D" id="3.40.50.360">
    <property type="match status" value="1"/>
</dbReference>
<dbReference type="Proteomes" id="UP000183400">
    <property type="component" value="Unassembled WGS sequence"/>
</dbReference>
<dbReference type="GO" id="GO:0010181">
    <property type="term" value="F:FMN binding"/>
    <property type="evidence" value="ECO:0007669"/>
    <property type="project" value="TreeGrafter"/>
</dbReference>
<dbReference type="InterPro" id="IPR050712">
    <property type="entry name" value="NAD(P)H-dep_reductase"/>
</dbReference>
<gene>
    <name evidence="2" type="ORF">SAMN05444358_106123</name>
</gene>
<dbReference type="STRING" id="985054.SAMN05444358_106123"/>
<protein>
    <submittedName>
        <fullName evidence="2">Chromate reductase</fullName>
    </submittedName>
</protein>
<name>A0A1H3C586_9RHOB</name>
<dbReference type="SUPFAM" id="SSF52218">
    <property type="entry name" value="Flavoproteins"/>
    <property type="match status" value="1"/>
</dbReference>
<accession>A0A1H3C586</accession>
<dbReference type="EMBL" id="FNNP01000006">
    <property type="protein sequence ID" value="SDX48659.1"/>
    <property type="molecule type" value="Genomic_DNA"/>
</dbReference>
<organism evidence="2 3">
    <name type="scientific">Ruegeria halocynthiae</name>
    <dbReference type="NCBI Taxonomy" id="985054"/>
    <lineage>
        <taxon>Bacteria</taxon>
        <taxon>Pseudomonadati</taxon>
        <taxon>Pseudomonadota</taxon>
        <taxon>Alphaproteobacteria</taxon>
        <taxon>Rhodobacterales</taxon>
        <taxon>Roseobacteraceae</taxon>
        <taxon>Ruegeria</taxon>
    </lineage>
</organism>
<evidence type="ECO:0000313" key="2">
    <source>
        <dbReference type="EMBL" id="SDX48659.1"/>
    </source>
</evidence>
<evidence type="ECO:0000259" key="1">
    <source>
        <dbReference type="Pfam" id="PF03358"/>
    </source>
</evidence>